<name>A0AAD2H7B1_9AGAR</name>
<gene>
    <name evidence="1" type="ORF">MYCIT1_LOCUS15556</name>
</gene>
<dbReference type="AlphaFoldDB" id="A0AAD2H7B1"/>
<feature type="non-terminal residue" evidence="1">
    <location>
        <position position="1"/>
    </location>
</feature>
<keyword evidence="2" id="KW-1185">Reference proteome</keyword>
<reference evidence="1" key="1">
    <citation type="submission" date="2023-11" db="EMBL/GenBank/DDBJ databases">
        <authorList>
            <person name="De Vega J J."/>
            <person name="De Vega J J."/>
        </authorList>
    </citation>
    <scope>NUCLEOTIDE SEQUENCE</scope>
</reference>
<evidence type="ECO:0000313" key="1">
    <source>
        <dbReference type="EMBL" id="CAK5270823.1"/>
    </source>
</evidence>
<dbReference type="EMBL" id="CAVNYO010000169">
    <property type="protein sequence ID" value="CAK5270823.1"/>
    <property type="molecule type" value="Genomic_DNA"/>
</dbReference>
<sequence length="83" mass="9934">SLDRDGNCQTWRVYQNRVNPIHEPRIGLHVLQVLDPRHRSRDRSGDVDKVQSFWPFLNPPFLFLCMGWFCRDKESFCEKDLQS</sequence>
<evidence type="ECO:0000313" key="2">
    <source>
        <dbReference type="Proteomes" id="UP001295794"/>
    </source>
</evidence>
<accession>A0AAD2H7B1</accession>
<comment type="caution">
    <text evidence="1">The sequence shown here is derived from an EMBL/GenBank/DDBJ whole genome shotgun (WGS) entry which is preliminary data.</text>
</comment>
<dbReference type="Proteomes" id="UP001295794">
    <property type="component" value="Unassembled WGS sequence"/>
</dbReference>
<proteinExistence type="predicted"/>
<protein>
    <submittedName>
        <fullName evidence="1">Uncharacterized protein</fullName>
    </submittedName>
</protein>
<organism evidence="1 2">
    <name type="scientific">Mycena citricolor</name>
    <dbReference type="NCBI Taxonomy" id="2018698"/>
    <lineage>
        <taxon>Eukaryota</taxon>
        <taxon>Fungi</taxon>
        <taxon>Dikarya</taxon>
        <taxon>Basidiomycota</taxon>
        <taxon>Agaricomycotina</taxon>
        <taxon>Agaricomycetes</taxon>
        <taxon>Agaricomycetidae</taxon>
        <taxon>Agaricales</taxon>
        <taxon>Marasmiineae</taxon>
        <taxon>Mycenaceae</taxon>
        <taxon>Mycena</taxon>
    </lineage>
</organism>